<feature type="region of interest" description="Disordered" evidence="1">
    <location>
        <begin position="72"/>
        <end position="95"/>
    </location>
</feature>
<evidence type="ECO:0000313" key="2">
    <source>
        <dbReference type="EMBL" id="TQQ83566.1"/>
    </source>
</evidence>
<proteinExistence type="predicted"/>
<accession>A0A8J8PEC1</accession>
<dbReference type="RefSeq" id="WP_142978483.1">
    <property type="nucleotide sequence ID" value="NZ_RKLU01000001.1"/>
</dbReference>
<dbReference type="EMBL" id="RKLU01000001">
    <property type="protein sequence ID" value="TQQ83566.1"/>
    <property type="molecule type" value="Genomic_DNA"/>
</dbReference>
<evidence type="ECO:0000256" key="1">
    <source>
        <dbReference type="SAM" id="MobiDB-lite"/>
    </source>
</evidence>
<dbReference type="Proteomes" id="UP000705823">
    <property type="component" value="Unassembled WGS sequence"/>
</dbReference>
<keyword evidence="3" id="KW-1185">Reference proteome</keyword>
<dbReference type="AlphaFoldDB" id="A0A8J8PEC1"/>
<dbReference type="OrthoDB" id="260081at2157"/>
<name>A0A8J8PEC1_9EURY</name>
<protein>
    <submittedName>
        <fullName evidence="2">Uncharacterized protein</fullName>
    </submittedName>
</protein>
<evidence type="ECO:0000313" key="3">
    <source>
        <dbReference type="Proteomes" id="UP000705823"/>
    </source>
</evidence>
<sequence>MLKLLLGTVGLAETLYPERFMRVLTRLSYDYDDAPTAKPWVVTAARIEGLVILTAVVWAALKADCNCGLLSRADGTEADADDGTDDTDDTIDKIA</sequence>
<reference evidence="2" key="1">
    <citation type="submission" date="2019-02" db="EMBL/GenBank/DDBJ databases">
        <title>Halonotius sp. a new haloarchaeum isolated from saline soil.</title>
        <authorList>
            <person name="Duran-Viseras A."/>
            <person name="Sanchez-Porro C."/>
            <person name="Ventosa A."/>
        </authorList>
    </citation>
    <scope>NUCLEOTIDE SEQUENCE</scope>
    <source>
        <strain evidence="2">F15B</strain>
    </source>
</reference>
<organism evidence="2 3">
    <name type="scientific">Halonotius terrestris</name>
    <dbReference type="NCBI Taxonomy" id="2487750"/>
    <lineage>
        <taxon>Archaea</taxon>
        <taxon>Methanobacteriati</taxon>
        <taxon>Methanobacteriota</taxon>
        <taxon>Stenosarchaea group</taxon>
        <taxon>Halobacteria</taxon>
        <taxon>Halobacteriales</taxon>
        <taxon>Haloferacaceae</taxon>
        <taxon>Halonotius</taxon>
    </lineage>
</organism>
<feature type="compositionally biased region" description="Acidic residues" evidence="1">
    <location>
        <begin position="76"/>
        <end position="89"/>
    </location>
</feature>
<gene>
    <name evidence="2" type="ORF">EGH24_01875</name>
</gene>
<comment type="caution">
    <text evidence="2">The sequence shown here is derived from an EMBL/GenBank/DDBJ whole genome shotgun (WGS) entry which is preliminary data.</text>
</comment>